<evidence type="ECO:0000313" key="1">
    <source>
        <dbReference type="EMBL" id="NYG97734.1"/>
    </source>
</evidence>
<sequence>MPTIAQEPLDGWAERITTIIPAAVLPLLLKADPAARLHELEAAVPSSWSELLSAGRVNETLSNWMAYSTRYGVDELLAQRLRATRPLDIEEVGATARHAFAVRVLNSGRLTPHERVVALLGIRSGIPIRGAEIASEAAEIVDELLATGQLDDGAKSFAGLPDAESRRTFLARSTTFARSPQEFELAPADLLTMIADIELAEITQTTHGARRRDRRAP</sequence>
<dbReference type="EMBL" id="JACBZY010000001">
    <property type="protein sequence ID" value="NYG97734.1"/>
    <property type="molecule type" value="Genomic_DNA"/>
</dbReference>
<reference evidence="1 2" key="1">
    <citation type="submission" date="2020-07" db="EMBL/GenBank/DDBJ databases">
        <title>Sequencing the genomes of 1000 actinobacteria strains.</title>
        <authorList>
            <person name="Klenk H.-P."/>
        </authorList>
    </citation>
    <scope>NUCLEOTIDE SEQUENCE [LARGE SCALE GENOMIC DNA]</scope>
    <source>
        <strain evidence="1 2">DSM 23141</strain>
    </source>
</reference>
<protein>
    <submittedName>
        <fullName evidence="1">Uncharacterized protein</fullName>
    </submittedName>
</protein>
<dbReference type="RefSeq" id="WP_179564622.1">
    <property type="nucleotide sequence ID" value="NZ_JACBZY010000001.1"/>
</dbReference>
<proteinExistence type="predicted"/>
<gene>
    <name evidence="1" type="ORF">BJ979_000360</name>
</gene>
<dbReference type="AlphaFoldDB" id="A0A852Y8V7"/>
<comment type="caution">
    <text evidence="1">The sequence shown here is derived from an EMBL/GenBank/DDBJ whole genome shotgun (WGS) entry which is preliminary data.</text>
</comment>
<dbReference type="Proteomes" id="UP000553888">
    <property type="component" value="Unassembled WGS sequence"/>
</dbReference>
<name>A0A852Y8V7_9MICO</name>
<organism evidence="1 2">
    <name type="scientific">Schumannella luteola</name>
    <dbReference type="NCBI Taxonomy" id="472059"/>
    <lineage>
        <taxon>Bacteria</taxon>
        <taxon>Bacillati</taxon>
        <taxon>Actinomycetota</taxon>
        <taxon>Actinomycetes</taxon>
        <taxon>Micrococcales</taxon>
        <taxon>Microbacteriaceae</taxon>
        <taxon>Schumannella</taxon>
    </lineage>
</organism>
<keyword evidence="2" id="KW-1185">Reference proteome</keyword>
<evidence type="ECO:0000313" key="2">
    <source>
        <dbReference type="Proteomes" id="UP000553888"/>
    </source>
</evidence>
<accession>A0A852Y8V7</accession>